<dbReference type="PIRSF" id="PIRSF006102">
    <property type="entry name" value="NQR_DE"/>
    <property type="match status" value="1"/>
</dbReference>
<dbReference type="NCBIfam" id="NF009070">
    <property type="entry name" value="PRK12405.1"/>
    <property type="match status" value="1"/>
</dbReference>
<dbReference type="GO" id="GO:0022900">
    <property type="term" value="P:electron transport chain"/>
    <property type="evidence" value="ECO:0007669"/>
    <property type="project" value="InterPro"/>
</dbReference>
<dbReference type="InterPro" id="IPR003667">
    <property type="entry name" value="NqrDE/RnfAE"/>
</dbReference>
<dbReference type="NCBIfam" id="TIGR01948">
    <property type="entry name" value="rnfE"/>
    <property type="match status" value="1"/>
</dbReference>
<evidence type="ECO:0000256" key="2">
    <source>
        <dbReference type="ARBA" id="ARBA00022448"/>
    </source>
</evidence>
<comment type="subcellular location">
    <subcellularLocation>
        <location evidence="1">Endomembrane system</location>
        <topology evidence="1">Multi-pass membrane protein</topology>
    </subcellularLocation>
</comment>
<feature type="compositionally biased region" description="Basic and acidic residues" evidence="8">
    <location>
        <begin position="1"/>
        <end position="10"/>
    </location>
</feature>
<sequence>MAHTTEHAMEQVDVIDGQSPAEEGNSRREELKELMLQGLWKNNPSLVQVLGLCPTLAVSSTFTNALGLGLATMVVLVCSNLAVSLVRNWVPKDIRIPVYVMIIAALVTSVQLLMNAYTYGLYQALGIFIALIVTNCVIIGRAEAYASKNPPLLAAIDGFMMGLGFTLVLLVLGGLREIIGMGTLFDGADLLLGDWAKSLRIELFHADASLLLAILPPGGFIGLGLLIAGKNAINDWMGRKQRADKAHCSLPAAGARATQL</sequence>
<dbReference type="PANTHER" id="PTHR30586">
    <property type="entry name" value="ELECTRON TRANSPORT COMPLEX PROTEIN RNFE"/>
    <property type="match status" value="1"/>
</dbReference>
<proteinExistence type="inferred from homology"/>
<keyword evidence="6" id="KW-1133">Transmembrane helix</keyword>
<keyword evidence="2" id="KW-0813">Transport</keyword>
<evidence type="ECO:0000256" key="3">
    <source>
        <dbReference type="ARBA" id="ARBA00022692"/>
    </source>
</evidence>
<dbReference type="InterPro" id="IPR010968">
    <property type="entry name" value="RnfE"/>
</dbReference>
<organism evidence="9">
    <name type="scientific">uncultured organism</name>
    <dbReference type="NCBI Taxonomy" id="155900"/>
    <lineage>
        <taxon>unclassified sequences</taxon>
        <taxon>environmental samples</taxon>
    </lineage>
</organism>
<accession>A0A385FVK0</accession>
<evidence type="ECO:0000256" key="5">
    <source>
        <dbReference type="ARBA" id="ARBA00022982"/>
    </source>
</evidence>
<reference evidence="9" key="1">
    <citation type="submission" date="2018-07" db="EMBL/GenBank/DDBJ databases">
        <title>Functional screening for triclosan resistance in a wastewater metagenome and isolates of Escherichia coli and Enterococcus spp. from a large Canadian healthcare region.</title>
        <authorList>
            <person name="Cameron A."/>
            <person name="Barbieri R."/>
            <person name="Read R.R."/>
            <person name="Church D.L."/>
            <person name="Adator E.H."/>
            <person name="McAllister T.A."/>
        </authorList>
    </citation>
    <scope>NUCLEOTIDE SEQUENCE</scope>
</reference>
<dbReference type="EMBL" id="MH687388">
    <property type="protein sequence ID" value="AXV45611.1"/>
    <property type="molecule type" value="Genomic_DNA"/>
</dbReference>
<keyword evidence="7" id="KW-0472">Membrane</keyword>
<dbReference type="GO" id="GO:0005886">
    <property type="term" value="C:plasma membrane"/>
    <property type="evidence" value="ECO:0007669"/>
    <property type="project" value="TreeGrafter"/>
</dbReference>
<dbReference type="PANTHER" id="PTHR30586:SF0">
    <property type="entry name" value="ION-TRANSLOCATING OXIDOREDUCTASE COMPLEX SUBUNIT E"/>
    <property type="match status" value="1"/>
</dbReference>
<name>A0A385FVK0_9ZZZZ</name>
<evidence type="ECO:0000313" key="9">
    <source>
        <dbReference type="EMBL" id="AXV45611.1"/>
    </source>
</evidence>
<evidence type="ECO:0000256" key="1">
    <source>
        <dbReference type="ARBA" id="ARBA00004127"/>
    </source>
</evidence>
<evidence type="ECO:0000256" key="4">
    <source>
        <dbReference type="ARBA" id="ARBA00022967"/>
    </source>
</evidence>
<protein>
    <submittedName>
        <fullName evidence="9">Electron transport complex subunit RsxE</fullName>
    </submittedName>
</protein>
<keyword evidence="3" id="KW-0812">Transmembrane</keyword>
<dbReference type="AlphaFoldDB" id="A0A385FVK0"/>
<keyword evidence="5" id="KW-0249">Electron transport</keyword>
<feature type="region of interest" description="Disordered" evidence="8">
    <location>
        <begin position="1"/>
        <end position="27"/>
    </location>
</feature>
<evidence type="ECO:0000256" key="8">
    <source>
        <dbReference type="SAM" id="MobiDB-lite"/>
    </source>
</evidence>
<gene>
    <name evidence="9" type="primary">rsxE</name>
    <name evidence="9" type="ORF">TRI9_00020</name>
</gene>
<dbReference type="Pfam" id="PF02508">
    <property type="entry name" value="Rnf-Nqr"/>
    <property type="match status" value="1"/>
</dbReference>
<evidence type="ECO:0000256" key="7">
    <source>
        <dbReference type="ARBA" id="ARBA00023136"/>
    </source>
</evidence>
<dbReference type="HAMAP" id="MF_00478">
    <property type="entry name" value="RsxE_RnfE"/>
    <property type="match status" value="1"/>
</dbReference>
<keyword evidence="4" id="KW-1278">Translocase</keyword>
<evidence type="ECO:0000256" key="6">
    <source>
        <dbReference type="ARBA" id="ARBA00022989"/>
    </source>
</evidence>